<feature type="domain" description="VWFA" evidence="2">
    <location>
        <begin position="496"/>
        <end position="680"/>
    </location>
</feature>
<dbReference type="InterPro" id="IPR002035">
    <property type="entry name" value="VWF_A"/>
</dbReference>
<sequence>MAEPEDLLSDAARHATIFTRKMWRRYRPLPVGPPTAMLVDVAPRLDLLITAVMGQSYALRLAQHPAHPTFLSRLFGRVQAPWLQNAIPATNGRYIWLPADTNITDIQQGYELYRVMALQQALRAQRGSVEPHGLTSALQQDVYLLLEAWACDAELVRQLPGMTDAVQRARLHALQQRPPLTRFSKARRPLELWLRQLLESSVSDSKMPLSSHPAQSRWLAQELIHSKALLINTPEHPDPQHREFDLGGAPLLKDWWTGELRPASAANATSSPQQDEQDATREPSADNPRSSHLPRRPEVREALEDEDEEPEEEGLFMVQLDEPHQQAEDPFGLNRPMDKDEDTSADDFGDMLSDLPEARLVSTPGTPKEVLIADDPPDTNTAMQLKRAVQEERGIIYPEWEFRSQTYREPGATVRVLPNLLGTQAWVDETLEHHQSLLNQIKRNFEMLSARRVTKRKQLDGDDIDLNAWIESYSDFRAGGALSDALYQTRRTAERDLAITLLIDVSGSTDSWVSENRRIIDVEREALLLVCIALQSMGEPYCIQAFSGEGPDLVILRELKSFNEPFSNEVALRISGLEPERYTRAGAALRHATHSLMQQPASHRLLLFLSDGKPNDKDEYEGQYGVEDMRQAVIEATMQGISAFCLTIDRQAPSYLPRIFGAHHYALLPRPEQLPTALLDWLKRLVIH</sequence>
<dbReference type="InterPro" id="IPR051928">
    <property type="entry name" value="NorD/CobT"/>
</dbReference>
<name>A0A1Y0CXQ8_9GAMM</name>
<keyword evidence="4" id="KW-1185">Reference proteome</keyword>
<dbReference type="CDD" id="cd01454">
    <property type="entry name" value="vWA_norD_type"/>
    <property type="match status" value="1"/>
</dbReference>
<dbReference type="OrthoDB" id="9758211at2"/>
<dbReference type="AlphaFoldDB" id="A0A1Y0CXQ8"/>
<dbReference type="SUPFAM" id="SSF53300">
    <property type="entry name" value="vWA-like"/>
    <property type="match status" value="1"/>
</dbReference>
<feature type="region of interest" description="Disordered" evidence="1">
    <location>
        <begin position="263"/>
        <end position="313"/>
    </location>
</feature>
<reference evidence="4" key="1">
    <citation type="submission" date="2017-05" db="EMBL/GenBank/DDBJ databases">
        <authorList>
            <person name="Sung H."/>
        </authorList>
    </citation>
    <scope>NUCLEOTIDE SEQUENCE [LARGE SCALE GENOMIC DNA]</scope>
    <source>
        <strain evidence="4">AMac2203</strain>
    </source>
</reference>
<dbReference type="PANTHER" id="PTHR41248">
    <property type="entry name" value="NORD PROTEIN"/>
    <property type="match status" value="1"/>
</dbReference>
<gene>
    <name evidence="3" type="ORF">CBP12_08090</name>
</gene>
<dbReference type="PANTHER" id="PTHR41248:SF1">
    <property type="entry name" value="NORD PROTEIN"/>
    <property type="match status" value="1"/>
</dbReference>
<evidence type="ECO:0000313" key="4">
    <source>
        <dbReference type="Proteomes" id="UP000243793"/>
    </source>
</evidence>
<dbReference type="Proteomes" id="UP000243793">
    <property type="component" value="Chromosome"/>
</dbReference>
<evidence type="ECO:0000256" key="1">
    <source>
        <dbReference type="SAM" id="MobiDB-lite"/>
    </source>
</evidence>
<evidence type="ECO:0000259" key="2">
    <source>
        <dbReference type="SMART" id="SM00327"/>
    </source>
</evidence>
<feature type="compositionally biased region" description="Acidic residues" evidence="1">
    <location>
        <begin position="303"/>
        <end position="313"/>
    </location>
</feature>
<dbReference type="Gene3D" id="3.40.50.410">
    <property type="entry name" value="von Willebrand factor, type A domain"/>
    <property type="match status" value="1"/>
</dbReference>
<organism evidence="3 4">
    <name type="scientific">Oceanisphaera avium</name>
    <dbReference type="NCBI Taxonomy" id="1903694"/>
    <lineage>
        <taxon>Bacteria</taxon>
        <taxon>Pseudomonadati</taxon>
        <taxon>Pseudomonadota</taxon>
        <taxon>Gammaproteobacteria</taxon>
        <taxon>Aeromonadales</taxon>
        <taxon>Aeromonadaceae</taxon>
        <taxon>Oceanisphaera</taxon>
    </lineage>
</organism>
<dbReference type="EMBL" id="CP021376">
    <property type="protein sequence ID" value="ART80110.1"/>
    <property type="molecule type" value="Genomic_DNA"/>
</dbReference>
<dbReference type="SMART" id="SM00327">
    <property type="entry name" value="VWA"/>
    <property type="match status" value="1"/>
</dbReference>
<evidence type="ECO:0000313" key="3">
    <source>
        <dbReference type="EMBL" id="ART80110.1"/>
    </source>
</evidence>
<accession>A0A1Y0CXQ8</accession>
<dbReference type="InterPro" id="IPR036465">
    <property type="entry name" value="vWFA_dom_sf"/>
</dbReference>
<dbReference type="KEGG" id="ocm:CBP12_08090"/>
<protein>
    <recommendedName>
        <fullName evidence="2">VWFA domain-containing protein</fullName>
    </recommendedName>
</protein>
<proteinExistence type="predicted"/>
<dbReference type="RefSeq" id="WP_086963979.1">
    <property type="nucleotide sequence ID" value="NZ_CP021376.1"/>
</dbReference>